<protein>
    <recommendedName>
        <fullName evidence="4">CP12 domain-containing protein</fullName>
    </recommendedName>
</protein>
<dbReference type="InParanoid" id="B8C4T2"/>
<accession>B8C4T2</accession>
<proteinExistence type="predicted"/>
<evidence type="ECO:0000256" key="1">
    <source>
        <dbReference type="SAM" id="SignalP"/>
    </source>
</evidence>
<dbReference type="EMBL" id="CM000643">
    <property type="protein sequence ID" value="EED91380.1"/>
    <property type="molecule type" value="Genomic_DNA"/>
</dbReference>
<evidence type="ECO:0008006" key="4">
    <source>
        <dbReference type="Google" id="ProtNLM"/>
    </source>
</evidence>
<dbReference type="GeneID" id="7446375"/>
<gene>
    <name evidence="2" type="ORF">THAPSDRAFT_6605</name>
</gene>
<dbReference type="SMR" id="B8C4T2"/>
<name>B8C4T2_THAPS</name>
<feature type="signal peptide" evidence="1">
    <location>
        <begin position="1"/>
        <end position="22"/>
    </location>
</feature>
<keyword evidence="3" id="KW-1185">Reference proteome</keyword>
<evidence type="ECO:0000313" key="2">
    <source>
        <dbReference type="EMBL" id="EED91380.1"/>
    </source>
</evidence>
<evidence type="ECO:0000313" key="3">
    <source>
        <dbReference type="Proteomes" id="UP000001449"/>
    </source>
</evidence>
<organism evidence="2 3">
    <name type="scientific">Thalassiosira pseudonana</name>
    <name type="common">Marine diatom</name>
    <name type="synonym">Cyclotella nana</name>
    <dbReference type="NCBI Taxonomy" id="35128"/>
    <lineage>
        <taxon>Eukaryota</taxon>
        <taxon>Sar</taxon>
        <taxon>Stramenopiles</taxon>
        <taxon>Ochrophyta</taxon>
        <taxon>Bacillariophyta</taxon>
        <taxon>Coscinodiscophyceae</taxon>
        <taxon>Thalassiosirophycidae</taxon>
        <taxon>Thalassiosirales</taxon>
        <taxon>Thalassiosiraceae</taxon>
        <taxon>Thalassiosira</taxon>
    </lineage>
</organism>
<dbReference type="Proteomes" id="UP000001449">
    <property type="component" value="Chromosome 6"/>
</dbReference>
<dbReference type="KEGG" id="tps:THAPSDRAFT_6605"/>
<sequence length="264" mass="28498">MNTKGILSILLVSANSSISVSAFSVSSISARGHVGVVHRQPAQVHHALERPDASDAITDAFQMSEKYGTTSKEARIAWDVVEEIYETSPPLSSFDEQTSTAVDAPQDYYDRIHFLNHLLMESQSNLGQVKELVAQIKELELEDPSLARLADDGMGTALKAALAEAKAASEVHGPSSIQAIEAWDKLDSCVGDENGVLKVSEECDIVSTYRYSAAALKAHHNYDATIDTTLLQESLDAVGVLEALGRFVSLEKRRLDARDSAAGP</sequence>
<reference evidence="2 3" key="2">
    <citation type="journal article" date="2008" name="Nature">
        <title>The Phaeodactylum genome reveals the evolutionary history of diatom genomes.</title>
        <authorList>
            <person name="Bowler C."/>
            <person name="Allen A.E."/>
            <person name="Badger J.H."/>
            <person name="Grimwood J."/>
            <person name="Jabbari K."/>
            <person name="Kuo A."/>
            <person name="Maheswari U."/>
            <person name="Martens C."/>
            <person name="Maumus F."/>
            <person name="Otillar R.P."/>
            <person name="Rayko E."/>
            <person name="Salamov A."/>
            <person name="Vandepoele K."/>
            <person name="Beszteri B."/>
            <person name="Gruber A."/>
            <person name="Heijde M."/>
            <person name="Katinka M."/>
            <person name="Mock T."/>
            <person name="Valentin K."/>
            <person name="Verret F."/>
            <person name="Berges J.A."/>
            <person name="Brownlee C."/>
            <person name="Cadoret J.P."/>
            <person name="Chiovitti A."/>
            <person name="Choi C.J."/>
            <person name="Coesel S."/>
            <person name="De Martino A."/>
            <person name="Detter J.C."/>
            <person name="Durkin C."/>
            <person name="Falciatore A."/>
            <person name="Fournet J."/>
            <person name="Haruta M."/>
            <person name="Huysman M.J."/>
            <person name="Jenkins B.D."/>
            <person name="Jiroutova K."/>
            <person name="Jorgensen R.E."/>
            <person name="Joubert Y."/>
            <person name="Kaplan A."/>
            <person name="Kroger N."/>
            <person name="Kroth P.G."/>
            <person name="La Roche J."/>
            <person name="Lindquist E."/>
            <person name="Lommer M."/>
            <person name="Martin-Jezequel V."/>
            <person name="Lopez P.J."/>
            <person name="Lucas S."/>
            <person name="Mangogna M."/>
            <person name="McGinnis K."/>
            <person name="Medlin L.K."/>
            <person name="Montsant A."/>
            <person name="Oudot-Le Secq M.P."/>
            <person name="Napoli C."/>
            <person name="Obornik M."/>
            <person name="Parker M.S."/>
            <person name="Petit J.L."/>
            <person name="Porcel B.M."/>
            <person name="Poulsen N."/>
            <person name="Robison M."/>
            <person name="Rychlewski L."/>
            <person name="Rynearson T.A."/>
            <person name="Schmutz J."/>
            <person name="Shapiro H."/>
            <person name="Siaut M."/>
            <person name="Stanley M."/>
            <person name="Sussman M.R."/>
            <person name="Taylor A.R."/>
            <person name="Vardi A."/>
            <person name="von Dassow P."/>
            <person name="Vyverman W."/>
            <person name="Willis A."/>
            <person name="Wyrwicz L.S."/>
            <person name="Rokhsar D.S."/>
            <person name="Weissenbach J."/>
            <person name="Armbrust E.V."/>
            <person name="Green B.R."/>
            <person name="Van de Peer Y."/>
            <person name="Grigoriev I.V."/>
        </authorList>
    </citation>
    <scope>NUCLEOTIDE SEQUENCE [LARGE SCALE GENOMIC DNA]</scope>
    <source>
        <strain evidence="2 3">CCMP1335</strain>
    </source>
</reference>
<dbReference type="HOGENOM" id="CLU_1055525_0_0_1"/>
<keyword evidence="1" id="KW-0732">Signal</keyword>
<feature type="chain" id="PRO_5002866258" description="CP12 domain-containing protein" evidence="1">
    <location>
        <begin position="23"/>
        <end position="264"/>
    </location>
</feature>
<dbReference type="PaxDb" id="35128-Thaps6605"/>
<dbReference type="RefSeq" id="XP_002291273.1">
    <property type="nucleotide sequence ID" value="XM_002291237.1"/>
</dbReference>
<reference evidence="2 3" key="1">
    <citation type="journal article" date="2004" name="Science">
        <title>The genome of the diatom Thalassiosira pseudonana: ecology, evolution, and metabolism.</title>
        <authorList>
            <person name="Armbrust E.V."/>
            <person name="Berges J.A."/>
            <person name="Bowler C."/>
            <person name="Green B.R."/>
            <person name="Martinez D."/>
            <person name="Putnam N.H."/>
            <person name="Zhou S."/>
            <person name="Allen A.E."/>
            <person name="Apt K.E."/>
            <person name="Bechner M."/>
            <person name="Brzezinski M.A."/>
            <person name="Chaal B.K."/>
            <person name="Chiovitti A."/>
            <person name="Davis A.K."/>
            <person name="Demarest M.S."/>
            <person name="Detter J.C."/>
            <person name="Glavina T."/>
            <person name="Goodstein D."/>
            <person name="Hadi M.Z."/>
            <person name="Hellsten U."/>
            <person name="Hildebrand M."/>
            <person name="Jenkins B.D."/>
            <person name="Jurka J."/>
            <person name="Kapitonov V.V."/>
            <person name="Kroger N."/>
            <person name="Lau W.W."/>
            <person name="Lane T.W."/>
            <person name="Larimer F.W."/>
            <person name="Lippmeier J.C."/>
            <person name="Lucas S."/>
            <person name="Medina M."/>
            <person name="Montsant A."/>
            <person name="Obornik M."/>
            <person name="Parker M.S."/>
            <person name="Palenik B."/>
            <person name="Pazour G.J."/>
            <person name="Richardson P.M."/>
            <person name="Rynearson T.A."/>
            <person name="Saito M.A."/>
            <person name="Schwartz D.C."/>
            <person name="Thamatrakoln K."/>
            <person name="Valentin K."/>
            <person name="Vardi A."/>
            <person name="Wilkerson F.P."/>
            <person name="Rokhsar D.S."/>
        </authorList>
    </citation>
    <scope>NUCLEOTIDE SEQUENCE [LARGE SCALE GENOMIC DNA]</scope>
    <source>
        <strain evidence="2 3">CCMP1335</strain>
    </source>
</reference>
<dbReference type="AlphaFoldDB" id="B8C4T2"/>